<dbReference type="Proteomes" id="UP000541425">
    <property type="component" value="Unassembled WGS sequence"/>
</dbReference>
<comment type="caution">
    <text evidence="2">The sequence shown here is derived from an EMBL/GenBank/DDBJ whole genome shotgun (WGS) entry which is preliminary data.</text>
</comment>
<dbReference type="AlphaFoldDB" id="A0A7W5UL97"/>
<evidence type="ECO:0000313" key="3">
    <source>
        <dbReference type="Proteomes" id="UP000541425"/>
    </source>
</evidence>
<protein>
    <submittedName>
        <fullName evidence="2">Uncharacterized protein</fullName>
    </submittedName>
</protein>
<feature type="transmembrane region" description="Helical" evidence="1">
    <location>
        <begin position="62"/>
        <end position="81"/>
    </location>
</feature>
<gene>
    <name evidence="2" type="ORF">FHS60_000204</name>
</gene>
<reference evidence="2 3" key="1">
    <citation type="submission" date="2020-08" db="EMBL/GenBank/DDBJ databases">
        <title>Genomic Encyclopedia of Type Strains, Phase IV (KMG-IV): sequencing the most valuable type-strain genomes for metagenomic binning, comparative biology and taxonomic classification.</title>
        <authorList>
            <person name="Goeker M."/>
        </authorList>
    </citation>
    <scope>NUCLEOTIDE SEQUENCE [LARGE SCALE GENOMIC DNA]</scope>
    <source>
        <strain evidence="2 3">DSM 22548</strain>
    </source>
</reference>
<keyword evidence="1" id="KW-1133">Transmembrane helix</keyword>
<proteinExistence type="predicted"/>
<feature type="transmembrane region" description="Helical" evidence="1">
    <location>
        <begin position="241"/>
        <end position="261"/>
    </location>
</feature>
<evidence type="ECO:0000256" key="1">
    <source>
        <dbReference type="SAM" id="Phobius"/>
    </source>
</evidence>
<keyword evidence="1" id="KW-0472">Membrane</keyword>
<sequence length="272" mass="30863">MQSFSFQRLGLLIKRDLGQNKKGYMITLGVLFSLYMFVVWFGRGVVSSSNNPAALAASLNIFIYYITLSGLSYVCAGLCADQTTRGGRIAAGMLPATNTERFVSRFIILTFGYIFFAIILYLITDALWLLLGWLLGKDYPSLLLNWTSVTLTFIQMNFDEGPYTSLSTIQFLYIFLSILNAIASNMFASALFNKHPFMKIILLGFIIQFIVGVVVVAFSLMSYDFWLYIPRHISLQYVAPVVLGLQALSAAVFFSLSYWLFCRKQVIQYRYF</sequence>
<dbReference type="RefSeq" id="WP_183693782.1">
    <property type="nucleotide sequence ID" value="NZ_JACICA010000001.1"/>
</dbReference>
<name>A0A7W5UL97_9BACT</name>
<keyword evidence="1" id="KW-0812">Transmembrane</keyword>
<feature type="transmembrane region" description="Helical" evidence="1">
    <location>
        <begin position="171"/>
        <end position="193"/>
    </location>
</feature>
<organism evidence="2 3">
    <name type="scientific">Alloprevotella rava</name>
    <dbReference type="NCBI Taxonomy" id="671218"/>
    <lineage>
        <taxon>Bacteria</taxon>
        <taxon>Pseudomonadati</taxon>
        <taxon>Bacteroidota</taxon>
        <taxon>Bacteroidia</taxon>
        <taxon>Bacteroidales</taxon>
        <taxon>Prevotellaceae</taxon>
        <taxon>Alloprevotella</taxon>
    </lineage>
</organism>
<feature type="transmembrane region" description="Helical" evidence="1">
    <location>
        <begin position="102"/>
        <end position="135"/>
    </location>
</feature>
<feature type="transmembrane region" description="Helical" evidence="1">
    <location>
        <begin position="23"/>
        <end position="42"/>
    </location>
</feature>
<dbReference type="EMBL" id="JACICA010000001">
    <property type="protein sequence ID" value="MBB3701762.1"/>
    <property type="molecule type" value="Genomic_DNA"/>
</dbReference>
<accession>A0A7W5UL97</accession>
<feature type="transmembrane region" description="Helical" evidence="1">
    <location>
        <begin position="200"/>
        <end position="221"/>
    </location>
</feature>
<evidence type="ECO:0000313" key="2">
    <source>
        <dbReference type="EMBL" id="MBB3701762.1"/>
    </source>
</evidence>